<gene>
    <name evidence="2" type="ORF">GCM10017559_48820</name>
</gene>
<evidence type="ECO:0000256" key="1">
    <source>
        <dbReference type="SAM" id="Phobius"/>
    </source>
</evidence>
<feature type="transmembrane region" description="Helical" evidence="1">
    <location>
        <begin position="71"/>
        <end position="88"/>
    </location>
</feature>
<keyword evidence="1" id="KW-1133">Transmembrane helix</keyword>
<evidence type="ECO:0000313" key="3">
    <source>
        <dbReference type="Proteomes" id="UP001499930"/>
    </source>
</evidence>
<keyword evidence="1" id="KW-0472">Membrane</keyword>
<name>A0ABN3YDZ1_9ACTN</name>
<reference evidence="2 3" key="1">
    <citation type="journal article" date="2019" name="Int. J. Syst. Evol. Microbiol.">
        <title>The Global Catalogue of Microorganisms (GCM) 10K type strain sequencing project: providing services to taxonomists for standard genome sequencing and annotation.</title>
        <authorList>
            <consortium name="The Broad Institute Genomics Platform"/>
            <consortium name="The Broad Institute Genome Sequencing Center for Infectious Disease"/>
            <person name="Wu L."/>
            <person name="Ma J."/>
        </authorList>
    </citation>
    <scope>NUCLEOTIDE SEQUENCE [LARGE SCALE GENOMIC DNA]</scope>
    <source>
        <strain evidence="2 3">JCM 3106</strain>
    </source>
</reference>
<feature type="transmembrane region" description="Helical" evidence="1">
    <location>
        <begin position="176"/>
        <end position="198"/>
    </location>
</feature>
<accession>A0ABN3YDZ1</accession>
<feature type="transmembrane region" description="Helical" evidence="1">
    <location>
        <begin position="100"/>
        <end position="119"/>
    </location>
</feature>
<evidence type="ECO:0000313" key="2">
    <source>
        <dbReference type="EMBL" id="GAA3018941.1"/>
    </source>
</evidence>
<feature type="transmembrane region" description="Helical" evidence="1">
    <location>
        <begin position="147"/>
        <end position="164"/>
    </location>
</feature>
<dbReference type="InterPro" id="IPR011044">
    <property type="entry name" value="Quino_amine_DH_bsu"/>
</dbReference>
<sequence>MPPNALAGPNRQVYPLFWWWLAFTLSAWNLAIAFFPTAGLIETISCSWVGTKPSPESRWEWMARLAPVESHLTFAMPVALGLCIWLIAARGAGRPRVHQWTAFTAVVLVVVDHGLEHAMTFLDPLPEDASCSVDPATLNAVGWEQTAWTLAPAVLVLIGAATGVRGPARPRPRPSWRAVTAVLVVVATVVAVVAVRLIPGPVTEAAIRAADGTSRYALVNAGNRLVVLDLTEGTESGVVPAPDRRFHRYTSVVADGEPGWYLAAVTTAWRGAFGRQASRIYRVALDGFGGATVGDQVGGDLEGRIGDLAVSPQGRVAYSRVVTAPDDPGEIATTVAGIAGERREWSAPGGHGLGDSRDGALGLHWRDENRLVFRAFPRKARSPRLVMLDVRRPGTDLLAAETLQSMPSLGDGIALTLPGRGRTVVLQTEPGSGWGGRLLLVEPSARRPVGAILSLGCGSVVSFAPDSSGRYLLVGVDNAAGVMTGDPPEPICGDAPPYELFRVDLDGTSGSPAPDAYPGDVPSLNLPGRRIWQGERALDGIAW</sequence>
<comment type="caution">
    <text evidence="2">The sequence shown here is derived from an EMBL/GenBank/DDBJ whole genome shotgun (WGS) entry which is preliminary data.</text>
</comment>
<dbReference type="EMBL" id="BAAAWD010000014">
    <property type="protein sequence ID" value="GAA3018941.1"/>
    <property type="molecule type" value="Genomic_DNA"/>
</dbReference>
<organism evidence="2 3">
    <name type="scientific">Streptosporangium longisporum</name>
    <dbReference type="NCBI Taxonomy" id="46187"/>
    <lineage>
        <taxon>Bacteria</taxon>
        <taxon>Bacillati</taxon>
        <taxon>Actinomycetota</taxon>
        <taxon>Actinomycetes</taxon>
        <taxon>Streptosporangiales</taxon>
        <taxon>Streptosporangiaceae</taxon>
        <taxon>Streptosporangium</taxon>
    </lineage>
</organism>
<dbReference type="Proteomes" id="UP001499930">
    <property type="component" value="Unassembled WGS sequence"/>
</dbReference>
<keyword evidence="3" id="KW-1185">Reference proteome</keyword>
<proteinExistence type="predicted"/>
<keyword evidence="1" id="KW-0812">Transmembrane</keyword>
<dbReference type="SUPFAM" id="SSF50969">
    <property type="entry name" value="YVTN repeat-like/Quinoprotein amine dehydrogenase"/>
    <property type="match status" value="1"/>
</dbReference>
<dbReference type="RefSeq" id="WP_344899207.1">
    <property type="nucleotide sequence ID" value="NZ_BAAAWD010000014.1"/>
</dbReference>
<protein>
    <submittedName>
        <fullName evidence="2">Uncharacterized protein</fullName>
    </submittedName>
</protein>
<feature type="transmembrane region" description="Helical" evidence="1">
    <location>
        <begin position="16"/>
        <end position="35"/>
    </location>
</feature>